<protein>
    <submittedName>
        <fullName evidence="2">Uncharacterized protein</fullName>
    </submittedName>
</protein>
<comment type="caution">
    <text evidence="2">The sequence shown here is derived from an EMBL/GenBank/DDBJ whole genome shotgun (WGS) entry which is preliminary data.</text>
</comment>
<dbReference type="EMBL" id="QOIP01000008">
    <property type="protein sequence ID" value="RLU19587.1"/>
    <property type="molecule type" value="Genomic_DNA"/>
</dbReference>
<dbReference type="OrthoDB" id="3247158at2759"/>
<evidence type="ECO:0000256" key="1">
    <source>
        <dbReference type="SAM" id="MobiDB-lite"/>
    </source>
</evidence>
<accession>A0A3L8DGL0</accession>
<feature type="region of interest" description="Disordered" evidence="1">
    <location>
        <begin position="514"/>
        <end position="617"/>
    </location>
</feature>
<reference evidence="2 3" key="1">
    <citation type="journal article" date="2018" name="Genome Res.">
        <title>The genomic architecture and molecular evolution of ant odorant receptors.</title>
        <authorList>
            <person name="McKenzie S.K."/>
            <person name="Kronauer D.J.C."/>
        </authorList>
    </citation>
    <scope>NUCLEOTIDE SEQUENCE [LARGE SCALE GENOMIC DNA]</scope>
    <source>
        <strain evidence="2">Clonal line C1</strain>
    </source>
</reference>
<organism evidence="2 3">
    <name type="scientific">Ooceraea biroi</name>
    <name type="common">Clonal raider ant</name>
    <name type="synonym">Cerapachys biroi</name>
    <dbReference type="NCBI Taxonomy" id="2015173"/>
    <lineage>
        <taxon>Eukaryota</taxon>
        <taxon>Metazoa</taxon>
        <taxon>Ecdysozoa</taxon>
        <taxon>Arthropoda</taxon>
        <taxon>Hexapoda</taxon>
        <taxon>Insecta</taxon>
        <taxon>Pterygota</taxon>
        <taxon>Neoptera</taxon>
        <taxon>Endopterygota</taxon>
        <taxon>Hymenoptera</taxon>
        <taxon>Apocrita</taxon>
        <taxon>Aculeata</taxon>
        <taxon>Formicoidea</taxon>
        <taxon>Formicidae</taxon>
        <taxon>Dorylinae</taxon>
        <taxon>Ooceraea</taxon>
    </lineage>
</organism>
<gene>
    <name evidence="2" type="ORF">DMN91_008144</name>
</gene>
<evidence type="ECO:0000313" key="2">
    <source>
        <dbReference type="EMBL" id="RLU19587.1"/>
    </source>
</evidence>
<name>A0A3L8DGL0_OOCBI</name>
<dbReference type="AlphaFoldDB" id="A0A3L8DGL0"/>
<proteinExistence type="predicted"/>
<sequence length="729" mass="81761">MGMKNQVAPSSPESDTPGSWAQVELRNWLEARLDVLGIRNPSTHSRLVLDFLCFPFSVLYNNTSEEAFGVPGSSGGDGSLRLRQQDKVQHDSEQRQILVDNLMNLCDQIYPVNMLADELCSRLNEIREAQILQELEELNRLIDYELQCLSTSFTDDSEDNLAAFTPEDEANWSPLATSTPEATDNLFQKETETFFINPPAIDEVDLSAENGITNDQGNGGTELVDAIRMCCDPAHVYSTVNPADMISRELDVDLDDYQDLINKIFNDEVEEIWYDPLLANDQVPHICTSPEALEVQWPAGTFLERLTMKVTVPWLHIVHDKNGAIYQTTIVPVPVNQINMQRQDSCQNAEINFMLLGQPTNAAGHNIWSHAAAENDNSWPEYFKDSELSANVPATPQGSDRIPPPPDCQAEDREVLYAFLEGNSEPEDLLTSSRTHFRPIREDGEWADGTTFPIDNSVERITYRRSESGRLYLPGSETPYREYRDNIERQSESFVIRFRVRQNDVATQADLVRKPAAGSSIADCIDTEEDSESDSVSEVDPTVHSDTDTDSDTESDEESDRNPNRGANGDSAADLENNADHEPDPEPNPGFDAAADSGANSLRRRKRRDPKDSYSTMAQFGTTTKSISSSFCLANPYVRRELTYVSTPDTLDVDHSLHDESADVKTRRRRSKGEYERVGDFDVEFPPLRGLSPVTAERLKTVVPVHYTGERKLSILNSGRRNKIIPINI</sequence>
<feature type="compositionally biased region" description="Acidic residues" evidence="1">
    <location>
        <begin position="525"/>
        <end position="537"/>
    </location>
</feature>
<dbReference type="Proteomes" id="UP000279307">
    <property type="component" value="Chromosome 8"/>
</dbReference>
<evidence type="ECO:0000313" key="3">
    <source>
        <dbReference type="Proteomes" id="UP000279307"/>
    </source>
</evidence>
<feature type="compositionally biased region" description="Acidic residues" evidence="1">
    <location>
        <begin position="548"/>
        <end position="559"/>
    </location>
</feature>